<dbReference type="PROSITE" id="PS00070">
    <property type="entry name" value="ALDEHYDE_DEHYDR_CYS"/>
    <property type="match status" value="1"/>
</dbReference>
<dbReference type="GO" id="GO:0016491">
    <property type="term" value="F:oxidoreductase activity"/>
    <property type="evidence" value="ECO:0007669"/>
    <property type="project" value="UniProtKB-KW"/>
</dbReference>
<name>A0AAD9MMG6_PROWI</name>
<dbReference type="Proteomes" id="UP001255856">
    <property type="component" value="Unassembled WGS sequence"/>
</dbReference>
<evidence type="ECO:0000256" key="1">
    <source>
        <dbReference type="ARBA" id="ARBA00023002"/>
    </source>
</evidence>
<evidence type="ECO:0000313" key="3">
    <source>
        <dbReference type="Proteomes" id="UP001255856"/>
    </source>
</evidence>
<comment type="caution">
    <text evidence="2">The sequence shown here is derived from an EMBL/GenBank/DDBJ whole genome shotgun (WGS) entry which is preliminary data.</text>
</comment>
<organism evidence="2 3">
    <name type="scientific">Prototheca wickerhamii</name>
    <dbReference type="NCBI Taxonomy" id="3111"/>
    <lineage>
        <taxon>Eukaryota</taxon>
        <taxon>Viridiplantae</taxon>
        <taxon>Chlorophyta</taxon>
        <taxon>core chlorophytes</taxon>
        <taxon>Trebouxiophyceae</taxon>
        <taxon>Chlorellales</taxon>
        <taxon>Chlorellaceae</taxon>
        <taxon>Prototheca</taxon>
    </lineage>
</organism>
<evidence type="ECO:0000313" key="2">
    <source>
        <dbReference type="EMBL" id="KAK2076906.1"/>
    </source>
</evidence>
<accession>A0AAD9MMG6</accession>
<dbReference type="AlphaFoldDB" id="A0AAD9MMG6"/>
<dbReference type="InterPro" id="IPR016160">
    <property type="entry name" value="Ald_DH_CS_CYS"/>
</dbReference>
<keyword evidence="3" id="KW-1185">Reference proteome</keyword>
<dbReference type="GO" id="GO:0004113">
    <property type="term" value="F:2',3'-cyclic-nucleotide 3'-phosphodiesterase activity"/>
    <property type="evidence" value="ECO:0007669"/>
    <property type="project" value="TreeGrafter"/>
</dbReference>
<sequence length="123" mass="13880">MLEPYRIEFDSVQAGTFFFQCVFVKCKEAAAVMEAAKVTKAHFGKDPASRYMPHLSLLYSDIDAEQKQALASKLQRELFETSGERCLAGSSFLVDRLVLWKTPAGDRDVVEDWERIAEVQLTG</sequence>
<dbReference type="SUPFAM" id="SSF55144">
    <property type="entry name" value="LigT-like"/>
    <property type="match status" value="1"/>
</dbReference>
<dbReference type="InterPro" id="IPR009097">
    <property type="entry name" value="Cyclic_Pdiesterase"/>
</dbReference>
<dbReference type="InterPro" id="IPR012386">
    <property type="entry name" value="Cyclic-nucl_3Pdiesterase"/>
</dbReference>
<keyword evidence="1" id="KW-0560">Oxidoreductase</keyword>
<protein>
    <submittedName>
        <fullName evidence="2">Uncharacterized protein</fullName>
    </submittedName>
</protein>
<proteinExistence type="predicted"/>
<dbReference type="PANTHER" id="PTHR28141">
    <property type="entry name" value="2',3'-CYCLIC-NUCLEOTIDE 3'-PHOSPHODIESTERASE"/>
    <property type="match status" value="1"/>
</dbReference>
<dbReference type="GO" id="GO:0009187">
    <property type="term" value="P:cyclic nucleotide metabolic process"/>
    <property type="evidence" value="ECO:0007669"/>
    <property type="project" value="TreeGrafter"/>
</dbReference>
<gene>
    <name evidence="2" type="ORF">QBZ16_005134</name>
</gene>
<dbReference type="Gene3D" id="3.90.1140.10">
    <property type="entry name" value="Cyclic phosphodiesterase"/>
    <property type="match status" value="1"/>
</dbReference>
<dbReference type="PANTHER" id="PTHR28141:SF1">
    <property type="entry name" value="2',3'-CYCLIC-NUCLEOTIDE 3'-PHOSPHODIESTERASE"/>
    <property type="match status" value="1"/>
</dbReference>
<dbReference type="EMBL" id="JASFZW010000008">
    <property type="protein sequence ID" value="KAK2076906.1"/>
    <property type="molecule type" value="Genomic_DNA"/>
</dbReference>
<dbReference type="Pfam" id="PF07823">
    <property type="entry name" value="CPDase"/>
    <property type="match status" value="1"/>
</dbReference>
<reference evidence="2" key="1">
    <citation type="submission" date="2021-01" db="EMBL/GenBank/DDBJ databases">
        <authorList>
            <person name="Eckstrom K.M.E."/>
        </authorList>
    </citation>
    <scope>NUCLEOTIDE SEQUENCE</scope>
    <source>
        <strain evidence="2">UVCC 0001</strain>
    </source>
</reference>